<reference evidence="5" key="1">
    <citation type="submission" date="2021-07" db="EMBL/GenBank/DDBJ databases">
        <authorList>
            <person name="Durling M."/>
        </authorList>
    </citation>
    <scope>NUCLEOTIDE SEQUENCE</scope>
</reference>
<dbReference type="InterPro" id="IPR000182">
    <property type="entry name" value="GNAT_dom"/>
</dbReference>
<dbReference type="Proteomes" id="UP000701801">
    <property type="component" value="Unassembled WGS sequence"/>
</dbReference>
<dbReference type="PANTHER" id="PTHR13256">
    <property type="entry name" value="N-ACETYLTRANSFERASE 9"/>
    <property type="match status" value="1"/>
</dbReference>
<proteinExistence type="inferred from homology"/>
<evidence type="ECO:0000256" key="1">
    <source>
        <dbReference type="ARBA" id="ARBA00009342"/>
    </source>
</evidence>
<organism evidence="5 6">
    <name type="scientific">Hymenoscyphus albidus</name>
    <dbReference type="NCBI Taxonomy" id="595503"/>
    <lineage>
        <taxon>Eukaryota</taxon>
        <taxon>Fungi</taxon>
        <taxon>Dikarya</taxon>
        <taxon>Ascomycota</taxon>
        <taxon>Pezizomycotina</taxon>
        <taxon>Leotiomycetes</taxon>
        <taxon>Helotiales</taxon>
        <taxon>Helotiaceae</taxon>
        <taxon>Hymenoscyphus</taxon>
    </lineage>
</organism>
<dbReference type="GO" id="GO:0008080">
    <property type="term" value="F:N-acetyltransferase activity"/>
    <property type="evidence" value="ECO:0007669"/>
    <property type="project" value="InterPro"/>
</dbReference>
<feature type="domain" description="N-acetyltransferase" evidence="4">
    <location>
        <begin position="13"/>
        <end position="197"/>
    </location>
</feature>
<comment type="similarity">
    <text evidence="1">Belongs to the acetyltransferase family. GNAT subfamily.</text>
</comment>
<accession>A0A9N9M0T0</accession>
<dbReference type="PANTHER" id="PTHR13256:SF16">
    <property type="entry name" value="ALPHA_BETA-TUBULIN-N-ACETYLTRANSFERASE 9"/>
    <property type="match status" value="1"/>
</dbReference>
<dbReference type="OrthoDB" id="5043642at2759"/>
<dbReference type="InterPro" id="IPR016181">
    <property type="entry name" value="Acyl_CoA_acyltransferase"/>
</dbReference>
<protein>
    <recommendedName>
        <fullName evidence="4">N-acetyltransferase domain-containing protein</fullName>
    </recommendedName>
</protein>
<dbReference type="Pfam" id="PF13302">
    <property type="entry name" value="Acetyltransf_3"/>
    <property type="match status" value="1"/>
</dbReference>
<dbReference type="SUPFAM" id="SSF55729">
    <property type="entry name" value="Acyl-CoA N-acyltransferases (Nat)"/>
    <property type="match status" value="1"/>
</dbReference>
<evidence type="ECO:0000256" key="3">
    <source>
        <dbReference type="ARBA" id="ARBA00023315"/>
    </source>
</evidence>
<sequence length="250" mass="27786">MKVNETVAVSTSRILLVPYEASHVTTYHEWMQDEKIQEYTASEPLSLPEEYAMQANWRTSHDKLTFIACQPLSATASINIQGGVDDVPERMLGDVNLFISQEDDDSDGDATSPKGLVGELELMIAPTDKRRQGYGRAAILAFMCYIARNIDNIVSEYSANEATKITKAEGVSPLRLRVKIGKENEPSLRLFESLGFRKVAEEPNYFGELELCLGGSSDGKSWVDGFLEGLGYEGYAEVDYLPDNWSMSMS</sequence>
<keyword evidence="2" id="KW-0808">Transferase</keyword>
<keyword evidence="6" id="KW-1185">Reference proteome</keyword>
<dbReference type="Gene3D" id="3.40.630.30">
    <property type="match status" value="1"/>
</dbReference>
<name>A0A9N9M0T0_9HELO</name>
<dbReference type="AlphaFoldDB" id="A0A9N9M0T0"/>
<gene>
    <name evidence="5" type="ORF">HYALB_00000540</name>
</gene>
<comment type="caution">
    <text evidence="5">The sequence shown here is derived from an EMBL/GenBank/DDBJ whole genome shotgun (WGS) entry which is preliminary data.</text>
</comment>
<evidence type="ECO:0000259" key="4">
    <source>
        <dbReference type="Pfam" id="PF13302"/>
    </source>
</evidence>
<evidence type="ECO:0000256" key="2">
    <source>
        <dbReference type="ARBA" id="ARBA00022679"/>
    </source>
</evidence>
<dbReference type="InterPro" id="IPR039135">
    <property type="entry name" value="NAT9-like"/>
</dbReference>
<keyword evidence="3" id="KW-0012">Acyltransferase</keyword>
<evidence type="ECO:0000313" key="6">
    <source>
        <dbReference type="Proteomes" id="UP000701801"/>
    </source>
</evidence>
<dbReference type="EMBL" id="CAJVRM010000726">
    <property type="protein sequence ID" value="CAG8983373.1"/>
    <property type="molecule type" value="Genomic_DNA"/>
</dbReference>
<evidence type="ECO:0000313" key="5">
    <source>
        <dbReference type="EMBL" id="CAG8983373.1"/>
    </source>
</evidence>